<dbReference type="Proteomes" id="UP000800235">
    <property type="component" value="Unassembled WGS sequence"/>
</dbReference>
<feature type="domain" description="Luciferase" evidence="2">
    <location>
        <begin position="168"/>
        <end position="239"/>
    </location>
</feature>
<evidence type="ECO:0000313" key="3">
    <source>
        <dbReference type="EMBL" id="KAF2431102.1"/>
    </source>
</evidence>
<dbReference type="PANTHER" id="PTHR38695">
    <property type="entry name" value="AMINO ACID PERMEASE_ SLC12A DOMAIN-CONTAINING PROTEIN"/>
    <property type="match status" value="1"/>
</dbReference>
<dbReference type="PANTHER" id="PTHR38695:SF1">
    <property type="entry name" value="AMINO ACID PERMEASE_ SLC12A DOMAIN-CONTAINING PROTEIN"/>
    <property type="match status" value="1"/>
</dbReference>
<feature type="transmembrane region" description="Helical" evidence="1">
    <location>
        <begin position="22"/>
        <end position="39"/>
    </location>
</feature>
<dbReference type="Pfam" id="PF17648">
    <property type="entry name" value="Luciferase"/>
    <property type="match status" value="1"/>
</dbReference>
<dbReference type="InterPro" id="IPR048273">
    <property type="entry name" value="Luciferase"/>
</dbReference>
<evidence type="ECO:0000313" key="4">
    <source>
        <dbReference type="Proteomes" id="UP000800235"/>
    </source>
</evidence>
<evidence type="ECO:0000259" key="2">
    <source>
        <dbReference type="Pfam" id="PF17648"/>
    </source>
</evidence>
<name>A0A9P4NT13_9PEZI</name>
<keyword evidence="1" id="KW-0472">Membrane</keyword>
<comment type="caution">
    <text evidence="3">The sequence shown here is derived from an EMBL/GenBank/DDBJ whole genome shotgun (WGS) entry which is preliminary data.</text>
</comment>
<keyword evidence="4" id="KW-1185">Reference proteome</keyword>
<proteinExistence type="predicted"/>
<dbReference type="InterPro" id="IPR040841">
    <property type="entry name" value="Luciferase_dom"/>
</dbReference>
<evidence type="ECO:0000256" key="1">
    <source>
        <dbReference type="SAM" id="Phobius"/>
    </source>
</evidence>
<protein>
    <recommendedName>
        <fullName evidence="2">Luciferase domain-containing protein</fullName>
    </recommendedName>
</protein>
<keyword evidence="1" id="KW-1133">Transmembrane helix</keyword>
<sequence>METTPIESSIQPLSTQSLFPPTLLYLAFLLAITISTHLIHRDYAEFKSLGPGGTPSTIPGYLRVKFLSLFAIRNPYLPSTTITWPNRPSYLTKLPKREGTRPTVRGIAPHRQSDQKASLEIFQKLRDRIFALAVGHPMKLRHGTSCLEKHGPGLFARNVINRSRHCNGEVCHAHPSDGSIHLTLHPADAAIVLQQAWGERHPLSTGGWLARFVPPGFVMVYAPRNEEEVDVVMGIVKAAVWWVAGTDLEERIPMLVRNVGS</sequence>
<accession>A0A9P4NT13</accession>
<dbReference type="AlphaFoldDB" id="A0A9P4NT13"/>
<dbReference type="OrthoDB" id="9987011at2759"/>
<dbReference type="EMBL" id="MU007034">
    <property type="protein sequence ID" value="KAF2431102.1"/>
    <property type="molecule type" value="Genomic_DNA"/>
</dbReference>
<organism evidence="3 4">
    <name type="scientific">Tothia fuscella</name>
    <dbReference type="NCBI Taxonomy" id="1048955"/>
    <lineage>
        <taxon>Eukaryota</taxon>
        <taxon>Fungi</taxon>
        <taxon>Dikarya</taxon>
        <taxon>Ascomycota</taxon>
        <taxon>Pezizomycotina</taxon>
        <taxon>Dothideomycetes</taxon>
        <taxon>Pleosporomycetidae</taxon>
        <taxon>Venturiales</taxon>
        <taxon>Cylindrosympodiaceae</taxon>
        <taxon>Tothia</taxon>
    </lineage>
</organism>
<keyword evidence="1" id="KW-0812">Transmembrane</keyword>
<gene>
    <name evidence="3" type="ORF">EJ08DRAFT_670182</name>
</gene>
<reference evidence="3" key="1">
    <citation type="journal article" date="2020" name="Stud. Mycol.">
        <title>101 Dothideomycetes genomes: a test case for predicting lifestyles and emergence of pathogens.</title>
        <authorList>
            <person name="Haridas S."/>
            <person name="Albert R."/>
            <person name="Binder M."/>
            <person name="Bloem J."/>
            <person name="Labutti K."/>
            <person name="Salamov A."/>
            <person name="Andreopoulos B."/>
            <person name="Baker S."/>
            <person name="Barry K."/>
            <person name="Bills G."/>
            <person name="Bluhm B."/>
            <person name="Cannon C."/>
            <person name="Castanera R."/>
            <person name="Culley D."/>
            <person name="Daum C."/>
            <person name="Ezra D."/>
            <person name="Gonzalez J."/>
            <person name="Henrissat B."/>
            <person name="Kuo A."/>
            <person name="Liang C."/>
            <person name="Lipzen A."/>
            <person name="Lutzoni F."/>
            <person name="Magnuson J."/>
            <person name="Mondo S."/>
            <person name="Nolan M."/>
            <person name="Ohm R."/>
            <person name="Pangilinan J."/>
            <person name="Park H.-J."/>
            <person name="Ramirez L."/>
            <person name="Alfaro M."/>
            <person name="Sun H."/>
            <person name="Tritt A."/>
            <person name="Yoshinaga Y."/>
            <person name="Zwiers L.-H."/>
            <person name="Turgeon B."/>
            <person name="Goodwin S."/>
            <person name="Spatafora J."/>
            <person name="Crous P."/>
            <person name="Grigoriev I."/>
        </authorList>
    </citation>
    <scope>NUCLEOTIDE SEQUENCE</scope>
    <source>
        <strain evidence="3">CBS 130266</strain>
    </source>
</reference>